<reference evidence="1 2" key="1">
    <citation type="submission" date="2014-02" db="EMBL/GenBank/DDBJ databases">
        <title>The small core and large imbalanced accessory genome model reveals a collaborative survival strategy of Sorangium cellulosum strains in nature.</title>
        <authorList>
            <person name="Han K."/>
            <person name="Peng R."/>
            <person name="Blom J."/>
            <person name="Li Y.-Z."/>
        </authorList>
    </citation>
    <scope>NUCLEOTIDE SEQUENCE [LARGE SCALE GENOMIC DNA]</scope>
    <source>
        <strain evidence="1 2">So0157-18</strain>
    </source>
</reference>
<comment type="caution">
    <text evidence="1">The sequence shown here is derived from an EMBL/GenBank/DDBJ whole genome shotgun (WGS) entry which is preliminary data.</text>
</comment>
<dbReference type="Pfam" id="PF13665">
    <property type="entry name" value="Tox-PAAR-like"/>
    <property type="match status" value="1"/>
</dbReference>
<organism evidence="1 2">
    <name type="scientific">Sorangium cellulosum</name>
    <name type="common">Polyangium cellulosum</name>
    <dbReference type="NCBI Taxonomy" id="56"/>
    <lineage>
        <taxon>Bacteria</taxon>
        <taxon>Pseudomonadati</taxon>
        <taxon>Myxococcota</taxon>
        <taxon>Polyangia</taxon>
        <taxon>Polyangiales</taxon>
        <taxon>Polyangiaceae</taxon>
        <taxon>Sorangium</taxon>
    </lineage>
</organism>
<dbReference type="EMBL" id="JELX01002447">
    <property type="protein sequence ID" value="KYF55385.1"/>
    <property type="molecule type" value="Genomic_DNA"/>
</dbReference>
<evidence type="ECO:0000313" key="2">
    <source>
        <dbReference type="Proteomes" id="UP000075604"/>
    </source>
</evidence>
<proteinExistence type="predicted"/>
<dbReference type="CDD" id="cd14740">
    <property type="entry name" value="PAAR_4"/>
    <property type="match status" value="1"/>
</dbReference>
<dbReference type="Proteomes" id="UP000075604">
    <property type="component" value="Unassembled WGS sequence"/>
</dbReference>
<accession>A0A150PI82</accession>
<name>A0A150PI82_SORCE</name>
<dbReference type="AlphaFoldDB" id="A0A150PI82"/>
<evidence type="ECO:0000313" key="1">
    <source>
        <dbReference type="EMBL" id="KYF55385.1"/>
    </source>
</evidence>
<gene>
    <name evidence="1" type="ORF">BE04_51170</name>
</gene>
<protein>
    <submittedName>
        <fullName evidence="1">Uncharacterized protein</fullName>
    </submittedName>
</protein>
<sequence length="343" mass="37182">MGVTVTVNGLSLVHRASSGFSAATLPDVCKTPPDAKPIPYPNTSYSKDLAKGTTTVFADGGNMCAHAPSEFATSVGDEPGSLGGVSSGTFMKESTWITYSFNVKLEGAGACRLTDKKFQNHKNTVDMAGHSQANLSNAMLQLLCDIFCEAREKGKGKKGFDYSKEAKRLAGESKYGSRFDNILAQAGKSVWREKSFLVAIEKGVVQGRKAYSLEAIKSRLRRQAATAAGKKVIGSGVAKVGSKVASKFIPVVGWVMAAYDVYDFSTTAMDLYKAAMEKYDTFMIRPDIGITGPDGVLEEIYDFKFDDPTTGYQDSFTDDQKKLYQQKTGKDPVEINQELCKCD</sequence>